<proteinExistence type="predicted"/>
<dbReference type="SUPFAM" id="SSF53686">
    <property type="entry name" value="Tryptophan synthase beta subunit-like PLP-dependent enzymes"/>
    <property type="match status" value="1"/>
</dbReference>
<sequence length="310" mass="33555">MSFSRRARVLGSSLELAEAIYPTPLVRLPKLSMSEPCINLWAKLEFYNPFSRSIKDRAAISMLTNAIRRTGASRFYEATSGNLGVALAALAAAHGVRFRAYVPRTASASAVNLMRLMGAEVVVHRSEGVDDELVETARRDADADGAVFLDQYHNEDNPRGQEALVAELRDQLAEAGVEPVAVVAGTGSLGHMTALGRLRDEMGFALVAARPAEGERIPGLRRDWKRRMIADEVIEVTLEESIEAAVAVARMEGLPIGVSSGATVAAARKASRTIGQGDYVMIFPDDAVKYLDIYGRYIAEHESAPQLVGK</sequence>
<evidence type="ECO:0000313" key="4">
    <source>
        <dbReference type="EMBL" id="BBE42620.1"/>
    </source>
</evidence>
<dbReference type="InterPro" id="IPR036052">
    <property type="entry name" value="TrpB-like_PALP_sf"/>
</dbReference>
<dbReference type="OrthoDB" id="10138at2157"/>
<dbReference type="PANTHER" id="PTHR10314">
    <property type="entry name" value="CYSTATHIONINE BETA-SYNTHASE"/>
    <property type="match status" value="1"/>
</dbReference>
<dbReference type="RefSeq" id="WP_174448832.1">
    <property type="nucleotide sequence ID" value="NZ_AP018732.1"/>
</dbReference>
<evidence type="ECO:0000256" key="1">
    <source>
        <dbReference type="ARBA" id="ARBA00001933"/>
    </source>
</evidence>
<dbReference type="Pfam" id="PF00291">
    <property type="entry name" value="PALP"/>
    <property type="match status" value="1"/>
</dbReference>
<dbReference type="EC" id="2.5.1.47" evidence="4"/>
<dbReference type="PROSITE" id="PS00165">
    <property type="entry name" value="DEHYDRATASE_SER_THR"/>
    <property type="match status" value="1"/>
</dbReference>
<dbReference type="KEGG" id="ccai:NAS2_1231"/>
<keyword evidence="5" id="KW-1185">Reference proteome</keyword>
<protein>
    <submittedName>
        <fullName evidence="4">Cysteine synthase</fullName>
        <ecNumber evidence="4">2.5.1.47</ecNumber>
    </submittedName>
</protein>
<keyword evidence="2" id="KW-0663">Pyridoxal phosphate</keyword>
<dbReference type="InterPro" id="IPR000634">
    <property type="entry name" value="Ser/Thr_deHydtase_PyrdxlP-BS"/>
</dbReference>
<reference evidence="4 5" key="1">
    <citation type="journal article" date="2019" name="ISME J.">
        <title>Isolation and characterization of a thermophilic sulfur- and iron-reducing thaumarchaeote from a terrestrial acidic hot spring.</title>
        <authorList>
            <person name="Kato S."/>
            <person name="Itoh T."/>
            <person name="Yuki M."/>
            <person name="Nagamori M."/>
            <person name="Ohnishi M."/>
            <person name="Uematsu K."/>
            <person name="Suzuki K."/>
            <person name="Takashina T."/>
            <person name="Ohkuma M."/>
        </authorList>
    </citation>
    <scope>NUCLEOTIDE SEQUENCE [LARGE SCALE GENOMIC DNA]</scope>
    <source>
        <strain evidence="4 5">NAS-02</strain>
    </source>
</reference>
<dbReference type="InterPro" id="IPR001216">
    <property type="entry name" value="P-phosphate_BS"/>
</dbReference>
<dbReference type="Gene3D" id="3.40.50.1100">
    <property type="match status" value="2"/>
</dbReference>
<evidence type="ECO:0000256" key="2">
    <source>
        <dbReference type="ARBA" id="ARBA00022898"/>
    </source>
</evidence>
<comment type="cofactor">
    <cofactor evidence="1">
        <name>pyridoxal 5'-phosphate</name>
        <dbReference type="ChEBI" id="CHEBI:597326"/>
    </cofactor>
</comment>
<dbReference type="GO" id="GO:0004124">
    <property type="term" value="F:cysteine synthase activity"/>
    <property type="evidence" value="ECO:0007669"/>
    <property type="project" value="UniProtKB-EC"/>
</dbReference>
<dbReference type="EMBL" id="AP018732">
    <property type="protein sequence ID" value="BBE42620.1"/>
    <property type="molecule type" value="Genomic_DNA"/>
</dbReference>
<dbReference type="GO" id="GO:0030170">
    <property type="term" value="F:pyridoxal phosphate binding"/>
    <property type="evidence" value="ECO:0007669"/>
    <property type="project" value="InterPro"/>
</dbReference>
<evidence type="ECO:0000313" key="5">
    <source>
        <dbReference type="Proteomes" id="UP000509448"/>
    </source>
</evidence>
<dbReference type="GO" id="GO:0006535">
    <property type="term" value="P:cysteine biosynthetic process from serine"/>
    <property type="evidence" value="ECO:0007669"/>
    <property type="project" value="InterPro"/>
</dbReference>
<organism evidence="4 5">
    <name type="scientific">Conexivisphaera calida</name>
    <dbReference type="NCBI Taxonomy" id="1874277"/>
    <lineage>
        <taxon>Archaea</taxon>
        <taxon>Nitrososphaerota</taxon>
        <taxon>Conexivisphaeria</taxon>
        <taxon>Conexivisphaerales</taxon>
        <taxon>Conexivisphaeraceae</taxon>
        <taxon>Conexivisphaera</taxon>
    </lineage>
</organism>
<dbReference type="AlphaFoldDB" id="A0A4V0P1R3"/>
<feature type="domain" description="Tryptophan synthase beta chain-like PALP" evidence="3">
    <location>
        <begin position="18"/>
        <end position="285"/>
    </location>
</feature>
<accession>A0A4V0P1R3</accession>
<dbReference type="InterPro" id="IPR050214">
    <property type="entry name" value="Cys_Synth/Cystath_Beta-Synth"/>
</dbReference>
<gene>
    <name evidence="4" type="ORF">NAS2_1231</name>
</gene>
<name>A0A4V0P1R3_9ARCH</name>
<dbReference type="GeneID" id="55585043"/>
<dbReference type="Proteomes" id="UP000509448">
    <property type="component" value="Chromosome"/>
</dbReference>
<dbReference type="InterPro" id="IPR001926">
    <property type="entry name" value="TrpB-like_PALP"/>
</dbReference>
<evidence type="ECO:0000259" key="3">
    <source>
        <dbReference type="Pfam" id="PF00291"/>
    </source>
</evidence>
<keyword evidence="4" id="KW-0808">Transferase</keyword>
<dbReference type="PROSITE" id="PS00901">
    <property type="entry name" value="CYS_SYNTHASE"/>
    <property type="match status" value="1"/>
</dbReference>